<evidence type="ECO:0000256" key="3">
    <source>
        <dbReference type="SAM" id="MobiDB-lite"/>
    </source>
</evidence>
<dbReference type="InterPro" id="IPR002715">
    <property type="entry name" value="Nas_poly-pep-assoc_cplx_dom"/>
</dbReference>
<feature type="compositionally biased region" description="Acidic residues" evidence="3">
    <location>
        <begin position="205"/>
        <end position="221"/>
    </location>
</feature>
<dbReference type="PROSITE" id="PS51151">
    <property type="entry name" value="NAC_AB"/>
    <property type="match status" value="1"/>
</dbReference>
<gene>
    <name evidence="5" type="ORF">FSCOSCO3_A011875</name>
</gene>
<protein>
    <recommendedName>
        <fullName evidence="2">Transcription factor BTF3</fullName>
    </recommendedName>
</protein>
<dbReference type="Proteomes" id="UP001314229">
    <property type="component" value="Unassembled WGS sequence"/>
</dbReference>
<reference evidence="5 6" key="1">
    <citation type="submission" date="2024-01" db="EMBL/GenBank/DDBJ databases">
        <authorList>
            <person name="Alioto T."/>
            <person name="Alioto T."/>
            <person name="Gomez Garrido J."/>
        </authorList>
    </citation>
    <scope>NUCLEOTIDE SEQUENCE [LARGE SCALE GENOMIC DNA]</scope>
</reference>
<dbReference type="PANTHER" id="PTHR10351">
    <property type="entry name" value="TRANSCRIPTION FACTOR BTF3 FAMILY MEMBER"/>
    <property type="match status" value="1"/>
</dbReference>
<sequence length="229" mass="25376">MTTHVTTSVLNDLTLLLAEIITFCAIIRKRLQQHPERELRQCVTSGPRSFLRASTDCETRVISHSQMKESIMNQEKLAKLQAQVRIGGKGSARRKKKVVHRTATADDKKLQFSLKKLGVNNISGIEEVNMFTNQGTVIHFNNPKVQASLAANTFTITGHAENKQLTEMLPGILNQLGADSLTSLRRLAETLPKPTGENKAPMVAAEEEDDDEVPDLVENFDEASKDEAN</sequence>
<evidence type="ECO:0000256" key="2">
    <source>
        <dbReference type="RuleBase" id="RU361272"/>
    </source>
</evidence>
<dbReference type="FunFam" id="2.20.70.30:FF:000001">
    <property type="entry name" value="Transcription factor BTF3 homolog"/>
    <property type="match status" value="1"/>
</dbReference>
<feature type="domain" description="NAC-A/B" evidence="4">
    <location>
        <begin position="104"/>
        <end position="169"/>
    </location>
</feature>
<evidence type="ECO:0000259" key="4">
    <source>
        <dbReference type="PROSITE" id="PS51151"/>
    </source>
</evidence>
<dbReference type="InterPro" id="IPR038187">
    <property type="entry name" value="NAC_A/B_dom_sf"/>
</dbReference>
<evidence type="ECO:0000313" key="5">
    <source>
        <dbReference type="EMBL" id="CAK6950769.1"/>
    </source>
</evidence>
<evidence type="ECO:0000256" key="1">
    <source>
        <dbReference type="ARBA" id="ARBA00005296"/>
    </source>
</evidence>
<accession>A0AAV1MUP3</accession>
<dbReference type="Gene3D" id="2.20.70.30">
    <property type="entry name" value="Nascent polypeptide-associated complex domain"/>
    <property type="match status" value="1"/>
</dbReference>
<comment type="caution">
    <text evidence="5">The sequence shown here is derived from an EMBL/GenBank/DDBJ whole genome shotgun (WGS) entry which is preliminary data.</text>
</comment>
<name>A0AAV1MUP3_SCOSC</name>
<dbReference type="InterPro" id="IPR039370">
    <property type="entry name" value="BTF3"/>
</dbReference>
<comment type="similarity">
    <text evidence="1 2">Belongs to the NAC-beta family.</text>
</comment>
<dbReference type="SMART" id="SM01407">
    <property type="entry name" value="NAC"/>
    <property type="match status" value="1"/>
</dbReference>
<proteinExistence type="inferred from homology"/>
<dbReference type="EMBL" id="CAWUFR010000004">
    <property type="protein sequence ID" value="CAK6950769.1"/>
    <property type="molecule type" value="Genomic_DNA"/>
</dbReference>
<dbReference type="AlphaFoldDB" id="A0AAV1MUP3"/>
<organism evidence="5 6">
    <name type="scientific">Scomber scombrus</name>
    <name type="common">Atlantic mackerel</name>
    <name type="synonym">Scomber vernalis</name>
    <dbReference type="NCBI Taxonomy" id="13677"/>
    <lineage>
        <taxon>Eukaryota</taxon>
        <taxon>Metazoa</taxon>
        <taxon>Chordata</taxon>
        <taxon>Craniata</taxon>
        <taxon>Vertebrata</taxon>
        <taxon>Euteleostomi</taxon>
        <taxon>Actinopterygii</taxon>
        <taxon>Neopterygii</taxon>
        <taxon>Teleostei</taxon>
        <taxon>Neoteleostei</taxon>
        <taxon>Acanthomorphata</taxon>
        <taxon>Pelagiaria</taxon>
        <taxon>Scombriformes</taxon>
        <taxon>Scombridae</taxon>
        <taxon>Scomber</taxon>
    </lineage>
</organism>
<dbReference type="CDD" id="cd22055">
    <property type="entry name" value="NAC_BTF3"/>
    <property type="match status" value="1"/>
</dbReference>
<dbReference type="Pfam" id="PF01849">
    <property type="entry name" value="NAC"/>
    <property type="match status" value="1"/>
</dbReference>
<feature type="region of interest" description="Disordered" evidence="3">
    <location>
        <begin position="189"/>
        <end position="229"/>
    </location>
</feature>
<evidence type="ECO:0000313" key="6">
    <source>
        <dbReference type="Proteomes" id="UP001314229"/>
    </source>
</evidence>
<keyword evidence="6" id="KW-1185">Reference proteome</keyword>